<dbReference type="InterPro" id="IPR006311">
    <property type="entry name" value="TAT_signal"/>
</dbReference>
<proteinExistence type="predicted"/>
<evidence type="ECO:0008006" key="3">
    <source>
        <dbReference type="Google" id="ProtNLM"/>
    </source>
</evidence>
<sequence length="207" mass="20959">MTDTQKPRSRKRTILISAGAAGAALVLIGGGVAIGAALADDRDDDFSPVAGVATASTSPSSVATQSPTLSAGSAFGATTTDELMAVIDAARAVAAGEAVSVDAERDGGWEVKLRSDTGAETEVRVSADGTAVVFETEQDDDRPPSAVLDRATVDAVVRAALGEADGRITDLDADSSSYDVTVVTADGRTIDIDLAGDFTVLRADVDD</sequence>
<evidence type="ECO:0000313" key="1">
    <source>
        <dbReference type="EMBL" id="GAA1941759.1"/>
    </source>
</evidence>
<gene>
    <name evidence="1" type="ORF">GCM10009775_36910</name>
</gene>
<evidence type="ECO:0000313" key="2">
    <source>
        <dbReference type="Proteomes" id="UP001501343"/>
    </source>
</evidence>
<protein>
    <recommendedName>
        <fullName evidence="3">PepSY domain-containing protein</fullName>
    </recommendedName>
</protein>
<comment type="caution">
    <text evidence="1">The sequence shown here is derived from an EMBL/GenBank/DDBJ whole genome shotgun (WGS) entry which is preliminary data.</text>
</comment>
<keyword evidence="2" id="KW-1185">Reference proteome</keyword>
<accession>A0ABN2Q286</accession>
<dbReference type="EMBL" id="BAAAOF010000009">
    <property type="protein sequence ID" value="GAA1941759.1"/>
    <property type="molecule type" value="Genomic_DNA"/>
</dbReference>
<organism evidence="1 2">
    <name type="scientific">Microbacterium aoyamense</name>
    <dbReference type="NCBI Taxonomy" id="344166"/>
    <lineage>
        <taxon>Bacteria</taxon>
        <taxon>Bacillati</taxon>
        <taxon>Actinomycetota</taxon>
        <taxon>Actinomycetes</taxon>
        <taxon>Micrococcales</taxon>
        <taxon>Microbacteriaceae</taxon>
        <taxon>Microbacterium</taxon>
    </lineage>
</organism>
<dbReference type="PROSITE" id="PS51318">
    <property type="entry name" value="TAT"/>
    <property type="match status" value="1"/>
</dbReference>
<dbReference type="Proteomes" id="UP001501343">
    <property type="component" value="Unassembled WGS sequence"/>
</dbReference>
<name>A0ABN2Q286_9MICO</name>
<dbReference type="RefSeq" id="WP_248151828.1">
    <property type="nucleotide sequence ID" value="NZ_BAAAOF010000009.1"/>
</dbReference>
<reference evidence="1 2" key="1">
    <citation type="journal article" date="2019" name="Int. J. Syst. Evol. Microbiol.">
        <title>The Global Catalogue of Microorganisms (GCM) 10K type strain sequencing project: providing services to taxonomists for standard genome sequencing and annotation.</title>
        <authorList>
            <consortium name="The Broad Institute Genomics Platform"/>
            <consortium name="The Broad Institute Genome Sequencing Center for Infectious Disease"/>
            <person name="Wu L."/>
            <person name="Ma J."/>
        </authorList>
    </citation>
    <scope>NUCLEOTIDE SEQUENCE [LARGE SCALE GENOMIC DNA]</scope>
    <source>
        <strain evidence="1 2">JCM 14900</strain>
    </source>
</reference>
<dbReference type="Gene3D" id="3.30.505.20">
    <property type="match status" value="1"/>
</dbReference>